<dbReference type="Gene3D" id="3.40.50.12500">
    <property type="match status" value="1"/>
</dbReference>
<sequence>MIIPSSNTTVEDEFSPIFLDAGISAHYDRIPLENVTVDDLAAMEKNAKDSAALLKTADVGVIAYACTTGRLFKGLGHDIELGKVISKEAGAEAVVTSGKVVEALNLVKARNIKVITPYTKELNVLERKFLEQNGFNVLEIKGMDKVKNVDIGRISSDELMNFIDGTDMQDADCVFLSCTNLPTFSVINVLEQKLNKPVISSNSATLWGILKALNIRYE</sequence>
<accession>A0A0P9CJ40</accession>
<evidence type="ECO:0000313" key="2">
    <source>
        <dbReference type="Proteomes" id="UP000050515"/>
    </source>
</evidence>
<dbReference type="InterPro" id="IPR053714">
    <property type="entry name" value="Iso_Racemase_Enz_sf"/>
</dbReference>
<comment type="caution">
    <text evidence="1">The sequence shown here is derived from an EMBL/GenBank/DDBJ whole genome shotgun (WGS) entry which is preliminary data.</text>
</comment>
<gene>
    <name evidence="1" type="ORF">SE19_09100</name>
</gene>
<reference evidence="1 2" key="1">
    <citation type="submission" date="2015-09" db="EMBL/GenBank/DDBJ databases">
        <title>Draft genome sequence of Acidiplasma aeolicum DSM 18409.</title>
        <authorList>
            <person name="Hemp J."/>
        </authorList>
    </citation>
    <scope>NUCLEOTIDE SEQUENCE [LARGE SCALE GENOMIC DNA]</scope>
    <source>
        <strain evidence="1 2">V</strain>
    </source>
</reference>
<organism evidence="1 2">
    <name type="scientific">Acidiplasma aeolicum</name>
    <dbReference type="NCBI Taxonomy" id="507754"/>
    <lineage>
        <taxon>Archaea</taxon>
        <taxon>Methanobacteriati</taxon>
        <taxon>Thermoplasmatota</taxon>
        <taxon>Thermoplasmata</taxon>
        <taxon>Thermoplasmatales</taxon>
        <taxon>Ferroplasmaceae</taxon>
        <taxon>Acidiplasma</taxon>
    </lineage>
</organism>
<dbReference type="PANTHER" id="PTHR40267:SF1">
    <property type="entry name" value="BLR3294 PROTEIN"/>
    <property type="match status" value="1"/>
</dbReference>
<evidence type="ECO:0000313" key="1">
    <source>
        <dbReference type="EMBL" id="KPV43026.1"/>
    </source>
</evidence>
<dbReference type="PANTHER" id="PTHR40267">
    <property type="entry name" value="BLR3294 PROTEIN"/>
    <property type="match status" value="1"/>
</dbReference>
<feature type="non-terminal residue" evidence="1">
    <location>
        <position position="218"/>
    </location>
</feature>
<evidence type="ECO:0008006" key="3">
    <source>
        <dbReference type="Google" id="ProtNLM"/>
    </source>
</evidence>
<dbReference type="InterPro" id="IPR026286">
    <property type="entry name" value="MaiA/AMDase"/>
</dbReference>
<dbReference type="AlphaFoldDB" id="A0A0P9CJ40"/>
<dbReference type="Proteomes" id="UP000050515">
    <property type="component" value="Unassembled WGS sequence"/>
</dbReference>
<proteinExistence type="predicted"/>
<dbReference type="PIRSF" id="PIRSF015736">
    <property type="entry name" value="MI"/>
    <property type="match status" value="1"/>
</dbReference>
<name>A0A0P9CJ40_9ARCH</name>
<protein>
    <recommendedName>
        <fullName evidence="3">Maleate cis-trans isomerase</fullName>
    </recommendedName>
</protein>
<dbReference type="EMBL" id="LJCQ01000453">
    <property type="protein sequence ID" value="KPV43026.1"/>
    <property type="molecule type" value="Genomic_DNA"/>
</dbReference>
<dbReference type="Pfam" id="PF17645">
    <property type="entry name" value="Amdase"/>
    <property type="match status" value="1"/>
</dbReference>